<keyword evidence="2" id="KW-1185">Reference proteome</keyword>
<name>A0A7W6E6Y6_9RHOB</name>
<protein>
    <submittedName>
        <fullName evidence="1">Uncharacterized protein</fullName>
    </submittedName>
</protein>
<evidence type="ECO:0000313" key="2">
    <source>
        <dbReference type="Proteomes" id="UP000530268"/>
    </source>
</evidence>
<accession>A0A7W6E6Y6</accession>
<dbReference type="EMBL" id="JACIEI010000003">
    <property type="protein sequence ID" value="MBB3993792.1"/>
    <property type="molecule type" value="Genomic_DNA"/>
</dbReference>
<gene>
    <name evidence="1" type="ORF">GGR95_001423</name>
</gene>
<evidence type="ECO:0000313" key="1">
    <source>
        <dbReference type="EMBL" id="MBB3993792.1"/>
    </source>
</evidence>
<proteinExistence type="predicted"/>
<reference evidence="1 2" key="1">
    <citation type="submission" date="2020-08" db="EMBL/GenBank/DDBJ databases">
        <title>Genomic Encyclopedia of Type Strains, Phase IV (KMG-IV): sequencing the most valuable type-strain genomes for metagenomic binning, comparative biology and taxonomic classification.</title>
        <authorList>
            <person name="Goeker M."/>
        </authorList>
    </citation>
    <scope>NUCLEOTIDE SEQUENCE [LARGE SCALE GENOMIC DNA]</scope>
    <source>
        <strain evidence="1 2">DSM 102234</strain>
    </source>
</reference>
<organism evidence="1 2">
    <name type="scientific">Sulfitobacter undariae</name>
    <dbReference type="NCBI Taxonomy" id="1563671"/>
    <lineage>
        <taxon>Bacteria</taxon>
        <taxon>Pseudomonadati</taxon>
        <taxon>Pseudomonadota</taxon>
        <taxon>Alphaproteobacteria</taxon>
        <taxon>Rhodobacterales</taxon>
        <taxon>Roseobacteraceae</taxon>
        <taxon>Sulfitobacter</taxon>
    </lineage>
</organism>
<sequence length="36" mass="3961">MGKGCLYMAWGLKGTNLTIRQKKTGHKGPAKSNREV</sequence>
<dbReference type="AlphaFoldDB" id="A0A7W6E6Y6"/>
<dbReference type="Proteomes" id="UP000530268">
    <property type="component" value="Unassembled WGS sequence"/>
</dbReference>
<comment type="caution">
    <text evidence="1">The sequence shown here is derived from an EMBL/GenBank/DDBJ whole genome shotgun (WGS) entry which is preliminary data.</text>
</comment>